<keyword evidence="13" id="KW-0012">Acyltransferase</keyword>
<dbReference type="GO" id="GO:0005789">
    <property type="term" value="C:endoplasmic reticulum membrane"/>
    <property type="evidence" value="ECO:0007669"/>
    <property type="project" value="UniProtKB-SubCell"/>
</dbReference>
<evidence type="ECO:0000256" key="6">
    <source>
        <dbReference type="ARBA" id="ARBA00022679"/>
    </source>
</evidence>
<keyword evidence="9 14" id="KW-0256">Endoplasmic reticulum</keyword>
<dbReference type="GO" id="GO:0019432">
    <property type="term" value="P:triglyceride biosynthetic process"/>
    <property type="evidence" value="ECO:0007669"/>
    <property type="project" value="TreeGrafter"/>
</dbReference>
<dbReference type="InterPro" id="IPR007130">
    <property type="entry name" value="DAGAT"/>
</dbReference>
<keyword evidence="5" id="KW-0444">Lipid biosynthesis</keyword>
<dbReference type="AlphaFoldDB" id="K3WLX5"/>
<reference evidence="15" key="3">
    <citation type="submission" date="2015-02" db="UniProtKB">
        <authorList>
            <consortium name="EnsemblProtists"/>
        </authorList>
    </citation>
    <scope>IDENTIFICATION</scope>
    <source>
        <strain evidence="15">DAOM BR144</strain>
    </source>
</reference>
<dbReference type="Pfam" id="PF03982">
    <property type="entry name" value="DAGAT"/>
    <property type="match status" value="1"/>
</dbReference>
<comment type="caution">
    <text evidence="14">Lacks conserved residue(s) required for the propagation of feature annotation.</text>
</comment>
<dbReference type="VEuPathDB" id="FungiDB:PYU1_G005955"/>
<evidence type="ECO:0000256" key="2">
    <source>
        <dbReference type="ARBA" id="ARBA00004771"/>
    </source>
</evidence>
<evidence type="ECO:0000256" key="5">
    <source>
        <dbReference type="ARBA" id="ARBA00022516"/>
    </source>
</evidence>
<evidence type="ECO:0000256" key="9">
    <source>
        <dbReference type="ARBA" id="ARBA00022824"/>
    </source>
</evidence>
<comment type="subcellular location">
    <subcellularLocation>
        <location evidence="1 14">Endoplasmic reticulum membrane</location>
        <topology evidence="1 14">Multi-pass membrane protein</topology>
    </subcellularLocation>
</comment>
<keyword evidence="12 14" id="KW-0472">Membrane</keyword>
<dbReference type="STRING" id="431595.K3WLX5"/>
<dbReference type="InParanoid" id="K3WLX5"/>
<evidence type="ECO:0000256" key="12">
    <source>
        <dbReference type="ARBA" id="ARBA00023136"/>
    </source>
</evidence>
<dbReference type="OMA" id="WIKNWTL"/>
<feature type="transmembrane region" description="Helical" evidence="14">
    <location>
        <begin position="46"/>
        <end position="66"/>
    </location>
</feature>
<organism evidence="15 16">
    <name type="scientific">Globisporangium ultimum (strain ATCC 200006 / CBS 805.95 / DAOM BR144)</name>
    <name type="common">Pythium ultimum</name>
    <dbReference type="NCBI Taxonomy" id="431595"/>
    <lineage>
        <taxon>Eukaryota</taxon>
        <taxon>Sar</taxon>
        <taxon>Stramenopiles</taxon>
        <taxon>Oomycota</taxon>
        <taxon>Peronosporomycetes</taxon>
        <taxon>Pythiales</taxon>
        <taxon>Pythiaceae</taxon>
        <taxon>Globisporangium</taxon>
    </lineage>
</organism>
<dbReference type="HOGENOM" id="CLU_023995_4_0_1"/>
<evidence type="ECO:0000256" key="10">
    <source>
        <dbReference type="ARBA" id="ARBA00022989"/>
    </source>
</evidence>
<dbReference type="PANTHER" id="PTHR12317:SF0">
    <property type="entry name" value="ACYLTRANSFERASE"/>
    <property type="match status" value="1"/>
</dbReference>
<evidence type="ECO:0000256" key="14">
    <source>
        <dbReference type="RuleBase" id="RU367023"/>
    </source>
</evidence>
<dbReference type="GO" id="GO:0006071">
    <property type="term" value="P:glycerol metabolic process"/>
    <property type="evidence" value="ECO:0007669"/>
    <property type="project" value="UniProtKB-KW"/>
</dbReference>
<keyword evidence="16" id="KW-1185">Reference proteome</keyword>
<dbReference type="EnsemblProtists" id="PYU1_T005967">
    <property type="protein sequence ID" value="PYU1_T005967"/>
    <property type="gene ID" value="PYU1_G005955"/>
</dbReference>
<accession>K3WLX5</accession>
<evidence type="ECO:0000313" key="16">
    <source>
        <dbReference type="Proteomes" id="UP000019132"/>
    </source>
</evidence>
<dbReference type="GO" id="GO:0004144">
    <property type="term" value="F:diacylglycerol O-acyltransferase activity"/>
    <property type="evidence" value="ECO:0007669"/>
    <property type="project" value="TreeGrafter"/>
</dbReference>
<dbReference type="Proteomes" id="UP000019132">
    <property type="component" value="Unassembled WGS sequence"/>
</dbReference>
<keyword evidence="11" id="KW-0443">Lipid metabolism</keyword>
<keyword evidence="8" id="KW-0319">Glycerol metabolism</keyword>
<dbReference type="PANTHER" id="PTHR12317">
    <property type="entry name" value="DIACYLGLYCEROL O-ACYLTRANSFERASE"/>
    <property type="match status" value="1"/>
</dbReference>
<comment type="pathway">
    <text evidence="2">Glycerolipid metabolism; triacylglycerol biosynthesis.</text>
</comment>
<evidence type="ECO:0000256" key="8">
    <source>
        <dbReference type="ARBA" id="ARBA00022798"/>
    </source>
</evidence>
<keyword evidence="6 14" id="KW-0808">Transferase</keyword>
<evidence type="ECO:0000256" key="13">
    <source>
        <dbReference type="ARBA" id="ARBA00023315"/>
    </source>
</evidence>
<sequence>MVLVQRGHHSSTASDSAAATAHTSTASPASADAAPTDGIGKVRFGVYYLAIFIALAVSLNCVLLWLVPYGWALELAEASCDASKRYLFVIHPHGIVGFSAWLAFGADCVGFSLKNQNIDIALATINVNFYMPFWRDLLLALGFVDASFKSLSSVLQRKRSVAIVLGGAAEALDSHPNTNNIILNKRKGIIRLALSTGTPLVPVFIFGETDLFYQVPNPKGSLLRKVQESFLSIFKFSPPLIVGAGSFGCPVGLFPYARPLHVVTGKPIEAPHIASPTNEDVVKYQAVYRKALEKLYADHEKHYYEVILPEALRPAKRPELRIVA</sequence>
<keyword evidence="10 14" id="KW-1133">Transmembrane helix</keyword>
<name>K3WLX5_GLOUD</name>
<reference evidence="16" key="1">
    <citation type="journal article" date="2010" name="Genome Biol.">
        <title>Genome sequence of the necrotrophic plant pathogen Pythium ultimum reveals original pathogenicity mechanisms and effector repertoire.</title>
        <authorList>
            <person name="Levesque C.A."/>
            <person name="Brouwer H."/>
            <person name="Cano L."/>
            <person name="Hamilton J.P."/>
            <person name="Holt C."/>
            <person name="Huitema E."/>
            <person name="Raffaele S."/>
            <person name="Robideau G.P."/>
            <person name="Thines M."/>
            <person name="Win J."/>
            <person name="Zerillo M.M."/>
            <person name="Beakes G.W."/>
            <person name="Boore J.L."/>
            <person name="Busam D."/>
            <person name="Dumas B."/>
            <person name="Ferriera S."/>
            <person name="Fuerstenberg S.I."/>
            <person name="Gachon C.M."/>
            <person name="Gaulin E."/>
            <person name="Govers F."/>
            <person name="Grenville-Briggs L."/>
            <person name="Horner N."/>
            <person name="Hostetler J."/>
            <person name="Jiang R.H."/>
            <person name="Johnson J."/>
            <person name="Krajaejun T."/>
            <person name="Lin H."/>
            <person name="Meijer H.J."/>
            <person name="Moore B."/>
            <person name="Morris P."/>
            <person name="Phuntmart V."/>
            <person name="Puiu D."/>
            <person name="Shetty J."/>
            <person name="Stajich J.E."/>
            <person name="Tripathy S."/>
            <person name="Wawra S."/>
            <person name="van West P."/>
            <person name="Whitty B.R."/>
            <person name="Coutinho P.M."/>
            <person name="Henrissat B."/>
            <person name="Martin F."/>
            <person name="Thomas P.D."/>
            <person name="Tyler B.M."/>
            <person name="De Vries R.P."/>
            <person name="Kamoun S."/>
            <person name="Yandell M."/>
            <person name="Tisserat N."/>
            <person name="Buell C.R."/>
        </authorList>
    </citation>
    <scope>NUCLEOTIDE SEQUENCE</scope>
    <source>
        <strain evidence="16">DAOM:BR144</strain>
    </source>
</reference>
<comment type="pathway">
    <text evidence="3">Lipid metabolism.</text>
</comment>
<dbReference type="EMBL" id="GL376625">
    <property type="status" value="NOT_ANNOTATED_CDS"/>
    <property type="molecule type" value="Genomic_DNA"/>
</dbReference>
<evidence type="ECO:0000256" key="4">
    <source>
        <dbReference type="ARBA" id="ARBA00005420"/>
    </source>
</evidence>
<evidence type="ECO:0000256" key="3">
    <source>
        <dbReference type="ARBA" id="ARBA00005189"/>
    </source>
</evidence>
<evidence type="ECO:0000256" key="1">
    <source>
        <dbReference type="ARBA" id="ARBA00004477"/>
    </source>
</evidence>
<dbReference type="EC" id="2.3.1.-" evidence="14"/>
<evidence type="ECO:0000313" key="15">
    <source>
        <dbReference type="EnsemblProtists" id="PYU1_T005967"/>
    </source>
</evidence>
<dbReference type="eggNOG" id="KOG0831">
    <property type="taxonomic scope" value="Eukaryota"/>
</dbReference>
<keyword evidence="7 14" id="KW-0812">Transmembrane</keyword>
<evidence type="ECO:0000256" key="7">
    <source>
        <dbReference type="ARBA" id="ARBA00022692"/>
    </source>
</evidence>
<reference evidence="16" key="2">
    <citation type="submission" date="2010-04" db="EMBL/GenBank/DDBJ databases">
        <authorList>
            <person name="Buell R."/>
            <person name="Hamilton J."/>
            <person name="Hostetler J."/>
        </authorList>
    </citation>
    <scope>NUCLEOTIDE SEQUENCE [LARGE SCALE GENOMIC DNA]</scope>
    <source>
        <strain evidence="16">DAOM:BR144</strain>
    </source>
</reference>
<dbReference type="CDD" id="cd07987">
    <property type="entry name" value="LPLAT_MGAT-like"/>
    <property type="match status" value="1"/>
</dbReference>
<evidence type="ECO:0000256" key="11">
    <source>
        <dbReference type="ARBA" id="ARBA00023098"/>
    </source>
</evidence>
<comment type="similarity">
    <text evidence="4 14">Belongs to the diacylglycerol acyltransferase family.</text>
</comment>
<protein>
    <recommendedName>
        <fullName evidence="14">Acyltransferase</fullName>
        <ecNumber evidence="14">2.3.1.-</ecNumber>
    </recommendedName>
</protein>
<proteinExistence type="inferred from homology"/>